<keyword evidence="2" id="KW-1185">Reference proteome</keyword>
<protein>
    <submittedName>
        <fullName evidence="1">Uncharacterized protein</fullName>
    </submittedName>
</protein>
<reference evidence="1 2" key="1">
    <citation type="journal article" date="2014" name="Genome Announc.">
        <title>Complete Genome Sequence of a Staphylococcus epidermidis Bacteriophage Isolated from the Anterior Nares of Humans.</title>
        <authorList>
            <person name="Aswani V.H."/>
            <person name="Tremblay D.M."/>
            <person name="Moineau S."/>
            <person name="Shukla S.K."/>
        </authorList>
    </citation>
    <scope>NUCLEOTIDE SEQUENCE [LARGE SCALE GENOMIC DNA]</scope>
</reference>
<proteinExistence type="predicted"/>
<evidence type="ECO:0000313" key="1">
    <source>
        <dbReference type="EMBL" id="AIA64105.1"/>
    </source>
</evidence>
<dbReference type="RefSeq" id="YP_009042584.1">
    <property type="nucleotide sequence ID" value="NC_024355.1"/>
</dbReference>
<organism evidence="1 2">
    <name type="scientific">Staphylococcus phage 6ec</name>
    <dbReference type="NCBI Taxonomy" id="1500386"/>
    <lineage>
        <taxon>Viruses</taxon>
        <taxon>Duplodnaviria</taxon>
        <taxon>Heunggongvirae</taxon>
        <taxon>Uroviricota</taxon>
        <taxon>Caudoviricetes</taxon>
        <taxon>Sextaecvirus</taxon>
        <taxon>Sextaecvirus sextaec</taxon>
    </lineage>
</organism>
<accession>A0A060AB76</accession>
<evidence type="ECO:0000313" key="2">
    <source>
        <dbReference type="Proteomes" id="UP000026999"/>
    </source>
</evidence>
<name>A0A060AB76_9CAUD</name>
<dbReference type="OrthoDB" id="30569at10239"/>
<gene>
    <name evidence="1" type="ORF">PHAGE6E_79</name>
</gene>
<dbReference type="GeneID" id="19685820"/>
<dbReference type="Gene3D" id="3.90.79.10">
    <property type="entry name" value="Nucleoside Triphosphate Pyrophosphohydrolase"/>
    <property type="match status" value="1"/>
</dbReference>
<dbReference type="KEGG" id="vg:19685820"/>
<dbReference type="EMBL" id="KJ804259">
    <property type="protein sequence ID" value="AIA64105.1"/>
    <property type="molecule type" value="Genomic_DNA"/>
</dbReference>
<dbReference type="Proteomes" id="UP000026999">
    <property type="component" value="Segment"/>
</dbReference>
<sequence>MNKNDEQILALNKSALEKINLIQDMLNVEVLAPTNLEDYDAMVNTLNNLWEIAGVVGRRGDLEENFDFVQPIPYTIIAQGDKYFTYTRLEGSGESRLHGKSSIGIGGHQNEVEHAWNFEHILAVNNSRELEEEVTIKTDNGIEITNHYEITKESAIIGLLYNEKTEVDSVHLGVLNVIVIPENWTVESKETDTLEGSFKTKEEIEKLDLENWSKSALTILT</sequence>